<evidence type="ECO:0000313" key="3">
    <source>
        <dbReference type="EMBL" id="COU84176.1"/>
    </source>
</evidence>
<evidence type="ECO:0000313" key="2">
    <source>
        <dbReference type="EMBL" id="CFR67162.1"/>
    </source>
</evidence>
<dbReference type="Proteomes" id="UP000045842">
    <property type="component" value="Unassembled WGS sequence"/>
</dbReference>
<organism evidence="2 5">
    <name type="scientific">Mycobacterium tuberculosis</name>
    <dbReference type="NCBI Taxonomy" id="1773"/>
    <lineage>
        <taxon>Bacteria</taxon>
        <taxon>Bacillati</taxon>
        <taxon>Actinomycetota</taxon>
        <taxon>Actinomycetes</taxon>
        <taxon>Mycobacteriales</taxon>
        <taxon>Mycobacteriaceae</taxon>
        <taxon>Mycobacterium</taxon>
        <taxon>Mycobacterium tuberculosis complex</taxon>
    </lineage>
</organism>
<dbReference type="EMBL" id="CGCX01000101">
    <property type="protein sequence ID" value="CFR67162.1"/>
    <property type="molecule type" value="Genomic_DNA"/>
</dbReference>
<accession>A0A654TWS7</accession>
<name>A0A654TWS7_MYCTX</name>
<dbReference type="Proteomes" id="UP000046680">
    <property type="component" value="Unassembled WGS sequence"/>
</dbReference>
<proteinExistence type="predicted"/>
<evidence type="ECO:0000313" key="4">
    <source>
        <dbReference type="Proteomes" id="UP000045842"/>
    </source>
</evidence>
<evidence type="ECO:0000313" key="5">
    <source>
        <dbReference type="Proteomes" id="UP000046680"/>
    </source>
</evidence>
<feature type="compositionally biased region" description="Low complexity" evidence="1">
    <location>
        <begin position="57"/>
        <end position="76"/>
    </location>
</feature>
<dbReference type="EMBL" id="CSAD01000036">
    <property type="protein sequence ID" value="COU84176.1"/>
    <property type="molecule type" value="Genomic_DNA"/>
</dbReference>
<gene>
    <name evidence="2" type="ORF">ERS007657_00464</name>
    <name evidence="3" type="ORF">ERS007679_00478</name>
</gene>
<dbReference type="AlphaFoldDB" id="A0A654TWS7"/>
<feature type="region of interest" description="Disordered" evidence="1">
    <location>
        <begin position="17"/>
        <end position="86"/>
    </location>
</feature>
<sequence>MAKNSGHVDSGLASVLTSASGASTKWSRTMSSNVARRSPPSSDGVPPPTYTVCTVGASSLAAASSSSARSASSQRSGLTPPSWAGV</sequence>
<protein>
    <submittedName>
        <fullName evidence="2">Uncharacterized protein</fullName>
    </submittedName>
</protein>
<evidence type="ECO:0000256" key="1">
    <source>
        <dbReference type="SAM" id="MobiDB-lite"/>
    </source>
</evidence>
<feature type="compositionally biased region" description="Polar residues" evidence="1">
    <location>
        <begin position="17"/>
        <end position="41"/>
    </location>
</feature>
<reference evidence="4 5" key="1">
    <citation type="submission" date="2015-03" db="EMBL/GenBank/DDBJ databases">
        <authorList>
            <consortium name="Pathogen Informatics"/>
        </authorList>
    </citation>
    <scope>NUCLEOTIDE SEQUENCE [LARGE SCALE GENOMIC DNA]</scope>
    <source>
        <strain evidence="2 5">C09601061</strain>
        <strain evidence="3 4">G09801536</strain>
    </source>
</reference>